<keyword evidence="2" id="KW-1185">Reference proteome</keyword>
<evidence type="ECO:0000313" key="1">
    <source>
        <dbReference type="EMBL" id="MFC5395687.1"/>
    </source>
</evidence>
<dbReference type="EMBL" id="JBHSLV010000055">
    <property type="protein sequence ID" value="MFC5395687.1"/>
    <property type="molecule type" value="Genomic_DNA"/>
</dbReference>
<organism evidence="1 2">
    <name type="scientific">Bosea vestrisii</name>
    <dbReference type="NCBI Taxonomy" id="151416"/>
    <lineage>
        <taxon>Bacteria</taxon>
        <taxon>Pseudomonadati</taxon>
        <taxon>Pseudomonadota</taxon>
        <taxon>Alphaproteobacteria</taxon>
        <taxon>Hyphomicrobiales</taxon>
        <taxon>Boseaceae</taxon>
        <taxon>Bosea</taxon>
    </lineage>
</organism>
<name>A0ABW0HH01_9HYPH</name>
<sequence length="77" mass="8630">MPSADKASRDLDRALLAIFLEAAGALIDQLVEVGITDPADIARRLNRRGFPCFGRPRWNVVAVTTVQRRRERLREAA</sequence>
<accession>A0ABW0HH01</accession>
<gene>
    <name evidence="1" type="ORF">ACFPPC_23930</name>
</gene>
<dbReference type="RefSeq" id="WP_137884244.1">
    <property type="nucleotide sequence ID" value="NZ_JBHSLV010000055.1"/>
</dbReference>
<dbReference type="Proteomes" id="UP001596104">
    <property type="component" value="Unassembled WGS sequence"/>
</dbReference>
<proteinExistence type="predicted"/>
<evidence type="ECO:0000313" key="2">
    <source>
        <dbReference type="Proteomes" id="UP001596104"/>
    </source>
</evidence>
<reference evidence="2" key="1">
    <citation type="journal article" date="2019" name="Int. J. Syst. Evol. Microbiol.">
        <title>The Global Catalogue of Microorganisms (GCM) 10K type strain sequencing project: providing services to taxonomists for standard genome sequencing and annotation.</title>
        <authorList>
            <consortium name="The Broad Institute Genomics Platform"/>
            <consortium name="The Broad Institute Genome Sequencing Center for Infectious Disease"/>
            <person name="Wu L."/>
            <person name="Ma J."/>
        </authorList>
    </citation>
    <scope>NUCLEOTIDE SEQUENCE [LARGE SCALE GENOMIC DNA]</scope>
    <source>
        <strain evidence="2">CGMCC 1.16326</strain>
    </source>
</reference>
<protein>
    <recommendedName>
        <fullName evidence="3">Transcriptional regulator</fullName>
    </recommendedName>
</protein>
<comment type="caution">
    <text evidence="1">The sequence shown here is derived from an EMBL/GenBank/DDBJ whole genome shotgun (WGS) entry which is preliminary data.</text>
</comment>
<evidence type="ECO:0008006" key="3">
    <source>
        <dbReference type="Google" id="ProtNLM"/>
    </source>
</evidence>